<dbReference type="AlphaFoldDB" id="A0A7G9SPJ6"/>
<evidence type="ECO:0008006" key="3">
    <source>
        <dbReference type="Google" id="ProtNLM"/>
    </source>
</evidence>
<organism evidence="1 2">
    <name type="scientific">Thermomonas carbonis</name>
    <dbReference type="NCBI Taxonomy" id="1463158"/>
    <lineage>
        <taxon>Bacteria</taxon>
        <taxon>Pseudomonadati</taxon>
        <taxon>Pseudomonadota</taxon>
        <taxon>Gammaproteobacteria</taxon>
        <taxon>Lysobacterales</taxon>
        <taxon>Lysobacteraceae</taxon>
        <taxon>Thermomonas</taxon>
    </lineage>
</organism>
<sequence length="255" mass="27415">MSASLQRNTCVPLALLLLVGCVQRGDQPPPANFPAIDTARMPGMPACPDLTGTFSSVVDAGSEPALARFGALVDKESSAIEFAGQGAALRLAMWWTSKEIESKVATLAWRDDAEYVVWWRGARDVLSYPVEPGTPAVALASSVPGPTPVRAFELSLECSDGWMAMSDAHQLARDVGGGLLLREDHEVRRVELPLWCGDGCRGITLYSRTEARWARFPPTQLPVFRPIDFATLPVPKLATEQERNAATAAHGSSSG</sequence>
<accession>A0A7G9SPJ6</accession>
<dbReference type="EMBL" id="CP060719">
    <property type="protein sequence ID" value="QNN69771.1"/>
    <property type="molecule type" value="Genomic_DNA"/>
</dbReference>
<protein>
    <recommendedName>
        <fullName evidence="3">Lipoprotein</fullName>
    </recommendedName>
</protein>
<name>A0A7G9SPJ6_9GAMM</name>
<dbReference type="RefSeq" id="WP_187552288.1">
    <property type="nucleotide sequence ID" value="NZ_BMZL01000001.1"/>
</dbReference>
<keyword evidence="2" id="KW-1185">Reference proteome</keyword>
<dbReference type="Proteomes" id="UP000515804">
    <property type="component" value="Chromosome"/>
</dbReference>
<evidence type="ECO:0000313" key="2">
    <source>
        <dbReference type="Proteomes" id="UP000515804"/>
    </source>
</evidence>
<dbReference type="PROSITE" id="PS51257">
    <property type="entry name" value="PROKAR_LIPOPROTEIN"/>
    <property type="match status" value="1"/>
</dbReference>
<dbReference type="KEGG" id="tcn:H9L16_14125"/>
<proteinExistence type="predicted"/>
<reference evidence="1 2" key="1">
    <citation type="submission" date="2020-08" db="EMBL/GenBank/DDBJ databases">
        <title>Genome sequence of Thermomonas carbonis KCTC 42013T.</title>
        <authorList>
            <person name="Hyun D.-W."/>
            <person name="Bae J.-W."/>
        </authorList>
    </citation>
    <scope>NUCLEOTIDE SEQUENCE [LARGE SCALE GENOMIC DNA]</scope>
    <source>
        <strain evidence="1 2">KCTC 42013</strain>
    </source>
</reference>
<gene>
    <name evidence="1" type="ORF">H9L16_14125</name>
</gene>
<evidence type="ECO:0000313" key="1">
    <source>
        <dbReference type="EMBL" id="QNN69771.1"/>
    </source>
</evidence>